<reference evidence="1" key="1">
    <citation type="submission" date="2024-07" db="EMBL/GenBank/DDBJ databases">
        <authorList>
            <person name="Kim Y.J."/>
            <person name="Jeong J.Y."/>
        </authorList>
    </citation>
    <scope>NUCLEOTIDE SEQUENCE</scope>
    <source>
        <strain evidence="1">GIHE-MW2</strain>
    </source>
</reference>
<dbReference type="InterPro" id="IPR025478">
    <property type="entry name" value="COP23"/>
</dbReference>
<dbReference type="AlphaFoldDB" id="A0AAU8JDM8"/>
<name>A0AAU8JDM8_9CYAN</name>
<sequence length="192" mass="21211">MNRNHFISGLTLGLLLTGCQGVQVQNNQASFNAINPISAKPNVRFMCSEGKDPETQQSLPTTYALINDSKKAIIRWESDRFANAGWQRYKRCTEVASRLEKVYNSNTLNLITTGTINSQPVICTTAAAGGDCQDLLITLKPEDDGLGIVKELGEILNGRLLETESKPDGQGQKIYMQVDVDRFAQIPTFQED</sequence>
<dbReference type="Pfam" id="PF14218">
    <property type="entry name" value="COP23"/>
    <property type="match status" value="1"/>
</dbReference>
<proteinExistence type="predicted"/>
<dbReference type="PROSITE" id="PS51257">
    <property type="entry name" value="PROKAR_LIPOPROTEIN"/>
    <property type="match status" value="1"/>
</dbReference>
<organism evidence="1">
    <name type="scientific">Planktothricoides raciborskii GIHE-MW2</name>
    <dbReference type="NCBI Taxonomy" id="2792601"/>
    <lineage>
        <taxon>Bacteria</taxon>
        <taxon>Bacillati</taxon>
        <taxon>Cyanobacteriota</taxon>
        <taxon>Cyanophyceae</taxon>
        <taxon>Oscillatoriophycideae</taxon>
        <taxon>Oscillatoriales</taxon>
        <taxon>Oscillatoriaceae</taxon>
        <taxon>Planktothricoides</taxon>
    </lineage>
</organism>
<dbReference type="EMBL" id="CP159837">
    <property type="protein sequence ID" value="XCM36609.1"/>
    <property type="molecule type" value="Genomic_DNA"/>
</dbReference>
<gene>
    <name evidence="1" type="ORF">ABWT76_005382</name>
</gene>
<evidence type="ECO:0000313" key="1">
    <source>
        <dbReference type="EMBL" id="XCM36609.1"/>
    </source>
</evidence>
<protein>
    <submittedName>
        <fullName evidence="1">COP23 domain-containing protein</fullName>
    </submittedName>
</protein>
<dbReference type="RefSeq" id="WP_054466648.1">
    <property type="nucleotide sequence ID" value="NZ_CP159837.1"/>
</dbReference>
<accession>A0AAU8JDM8</accession>